<organism evidence="10 11">
    <name type="scientific">Candidatus Synechococcus spongiarum LMB bulk15M</name>
    <dbReference type="NCBI Taxonomy" id="1943582"/>
    <lineage>
        <taxon>Bacteria</taxon>
        <taxon>Bacillati</taxon>
        <taxon>Cyanobacteriota</taxon>
        <taxon>Cyanophyceae</taxon>
        <taxon>Synechococcales</taxon>
        <taxon>Synechococcaceae</taxon>
        <taxon>Synechococcus</taxon>
    </lineage>
</organism>
<dbReference type="InterPro" id="IPR000307">
    <property type="entry name" value="Ribosomal_bS16"/>
</dbReference>
<reference evidence="10 11" key="1">
    <citation type="submission" date="2017-02" db="EMBL/GenBank/DDBJ databases">
        <title>Draft Genome Sequences of 'Candidatus Synechococcus spongiarum', Cyanobacterial Symbionts of the Mediterranean Sponge Aplysina aerophoba from two locations.</title>
        <authorList>
            <person name="Slaby B.M."/>
            <person name="Hentschel U."/>
        </authorList>
    </citation>
    <scope>NUCLEOTIDE SEQUENCE [LARGE SCALE GENOMIC DNA]</scope>
    <source>
        <strain evidence="10">LMB bulk15M</strain>
    </source>
</reference>
<dbReference type="InterPro" id="IPR023803">
    <property type="entry name" value="Ribosomal_bS16_dom_sf"/>
</dbReference>
<accession>A0A1T1CI68</accession>
<dbReference type="GO" id="GO:0004435">
    <property type="term" value="F:phosphatidylinositol-4,5-bisphosphate phospholipase C activity"/>
    <property type="evidence" value="ECO:0007669"/>
    <property type="project" value="InterPro"/>
</dbReference>
<dbReference type="Pfam" id="PF02562">
    <property type="entry name" value="PhoH"/>
    <property type="match status" value="1"/>
</dbReference>
<keyword evidence="3" id="KW-0963">Cytoplasm</keyword>
<dbReference type="InterPro" id="IPR001711">
    <property type="entry name" value="PLipase_C_Pinositol-sp_Y"/>
</dbReference>
<dbReference type="HAMAP" id="MF_00385">
    <property type="entry name" value="Ribosomal_bS16"/>
    <property type="match status" value="1"/>
</dbReference>
<evidence type="ECO:0000259" key="9">
    <source>
        <dbReference type="PROSITE" id="PS50008"/>
    </source>
</evidence>
<proteinExistence type="inferred from homology"/>
<dbReference type="GO" id="GO:0005829">
    <property type="term" value="C:cytosol"/>
    <property type="evidence" value="ECO:0007669"/>
    <property type="project" value="TreeGrafter"/>
</dbReference>
<dbReference type="PROSITE" id="PS50008">
    <property type="entry name" value="PIPLC_Y_DOMAIN"/>
    <property type="match status" value="1"/>
</dbReference>
<dbReference type="Pfam" id="PF00886">
    <property type="entry name" value="Ribosomal_S16"/>
    <property type="match status" value="1"/>
</dbReference>
<evidence type="ECO:0000256" key="4">
    <source>
        <dbReference type="ARBA" id="ARBA00022741"/>
    </source>
</evidence>
<evidence type="ECO:0000256" key="7">
    <source>
        <dbReference type="ARBA" id="ARBA00023274"/>
    </source>
</evidence>
<dbReference type="AlphaFoldDB" id="A0A1T1CI68"/>
<evidence type="ECO:0000256" key="3">
    <source>
        <dbReference type="ARBA" id="ARBA00022490"/>
    </source>
</evidence>
<dbReference type="GO" id="GO:0005524">
    <property type="term" value="F:ATP binding"/>
    <property type="evidence" value="ECO:0007669"/>
    <property type="project" value="UniProtKB-KW"/>
</dbReference>
<dbReference type="GO" id="GO:1990904">
    <property type="term" value="C:ribonucleoprotein complex"/>
    <property type="evidence" value="ECO:0007669"/>
    <property type="project" value="UniProtKB-KW"/>
</dbReference>
<dbReference type="GO" id="GO:0035556">
    <property type="term" value="P:intracellular signal transduction"/>
    <property type="evidence" value="ECO:0007669"/>
    <property type="project" value="InterPro"/>
</dbReference>
<evidence type="ECO:0000256" key="6">
    <source>
        <dbReference type="ARBA" id="ARBA00022980"/>
    </source>
</evidence>
<dbReference type="SUPFAM" id="SSF54565">
    <property type="entry name" value="Ribosomal protein S16"/>
    <property type="match status" value="1"/>
</dbReference>
<evidence type="ECO:0000313" key="10">
    <source>
        <dbReference type="EMBL" id="OOV28359.1"/>
    </source>
</evidence>
<dbReference type="PANTHER" id="PTHR30473:SF1">
    <property type="entry name" value="PHOH-LIKE PROTEIN"/>
    <property type="match status" value="1"/>
</dbReference>
<dbReference type="InterPro" id="IPR020592">
    <property type="entry name" value="Ribosomal_bS16_CS"/>
</dbReference>
<dbReference type="GO" id="GO:0006629">
    <property type="term" value="P:lipid metabolic process"/>
    <property type="evidence" value="ECO:0007669"/>
    <property type="project" value="InterPro"/>
</dbReference>
<keyword evidence="6 8" id="KW-0689">Ribosomal protein</keyword>
<dbReference type="FunFam" id="3.40.50.300:FF:000013">
    <property type="entry name" value="PhoH family ATPase"/>
    <property type="match status" value="1"/>
</dbReference>
<dbReference type="InterPro" id="IPR027417">
    <property type="entry name" value="P-loop_NTPase"/>
</dbReference>
<evidence type="ECO:0000256" key="8">
    <source>
        <dbReference type="HAMAP-Rule" id="MF_00385"/>
    </source>
</evidence>
<dbReference type="EMBL" id="MWLD01000069">
    <property type="protein sequence ID" value="OOV28359.1"/>
    <property type="molecule type" value="Genomic_DNA"/>
</dbReference>
<dbReference type="InterPro" id="IPR003714">
    <property type="entry name" value="PhoH"/>
</dbReference>
<keyword evidence="7 8" id="KW-0687">Ribonucleoprotein</keyword>
<dbReference type="NCBIfam" id="TIGR00002">
    <property type="entry name" value="S16"/>
    <property type="match status" value="1"/>
</dbReference>
<dbReference type="GO" id="GO:0005840">
    <property type="term" value="C:ribosome"/>
    <property type="evidence" value="ECO:0007669"/>
    <property type="project" value="UniProtKB-KW"/>
</dbReference>
<dbReference type="PROSITE" id="PS00732">
    <property type="entry name" value="RIBOSOMAL_S16"/>
    <property type="match status" value="1"/>
</dbReference>
<dbReference type="GO" id="GO:0003735">
    <property type="term" value="F:structural constituent of ribosome"/>
    <property type="evidence" value="ECO:0007669"/>
    <property type="project" value="InterPro"/>
</dbReference>
<dbReference type="Gene3D" id="3.40.50.300">
    <property type="entry name" value="P-loop containing nucleotide triphosphate hydrolases"/>
    <property type="match status" value="1"/>
</dbReference>
<dbReference type="InterPro" id="IPR051451">
    <property type="entry name" value="PhoH2-like"/>
</dbReference>
<keyword evidence="5" id="KW-0067">ATP-binding</keyword>
<evidence type="ECO:0000256" key="5">
    <source>
        <dbReference type="ARBA" id="ARBA00022840"/>
    </source>
</evidence>
<protein>
    <recommendedName>
        <fullName evidence="8">Small ribosomal subunit protein bS16</fullName>
    </recommendedName>
</protein>
<evidence type="ECO:0000256" key="1">
    <source>
        <dbReference type="ARBA" id="ARBA00004496"/>
    </source>
</evidence>
<dbReference type="GO" id="GO:0006412">
    <property type="term" value="P:translation"/>
    <property type="evidence" value="ECO:0007669"/>
    <property type="project" value="UniProtKB-UniRule"/>
</dbReference>
<dbReference type="SUPFAM" id="SSF52540">
    <property type="entry name" value="P-loop containing nucleoside triphosphate hydrolases"/>
    <property type="match status" value="1"/>
</dbReference>
<evidence type="ECO:0000313" key="11">
    <source>
        <dbReference type="Proteomes" id="UP000242636"/>
    </source>
</evidence>
<comment type="similarity">
    <text evidence="8">Belongs to the bacterial ribosomal protein bS16 family.</text>
</comment>
<comment type="caution">
    <text evidence="10">The sequence shown here is derived from an EMBL/GenBank/DDBJ whole genome shotgun (WGS) entry which is preliminary data.</text>
</comment>
<keyword evidence="4" id="KW-0547">Nucleotide-binding</keyword>
<name>A0A1T1CI68_9SYNE</name>
<keyword evidence="11" id="KW-1185">Reference proteome</keyword>
<sequence>MIKLRLKRFGKKQEASFRLVAMEASVRREGRPLEVLGFYNPRNKETRLETEAIRRRLEQGAQPTETVRHLLQRGGLLPKPERPVGLALHIQGRPSQVQRAAQLVELLRPLWSTGEPVTATDLTTALTALDTGRGQEHQDLGNTVLARSQAGRLLRPRTLRQKAYVEAIEGHALTFALGPAGTGKTFLATILAVQMLNARKVERLILTRPAVEAGERLGFLPGDLQRKVDPYLRPLYDALHMLLGQERTATLLEKGIIEVAPLAYMRGRTLPDAFIILDEAQNTSPAQMRMVLTRLGDNSRMVITGDPSQADLPRHQRSGIDEAKAVLKGVEGVAMIELTGADVVRHPLVQHIVEAYGRFDQQNRQALVTAGRFVERRRR</sequence>
<dbReference type="Gene3D" id="3.30.1320.10">
    <property type="match status" value="1"/>
</dbReference>
<comment type="subcellular location">
    <subcellularLocation>
        <location evidence="1">Cytoplasm</location>
    </subcellularLocation>
</comment>
<dbReference type="Proteomes" id="UP000242636">
    <property type="component" value="Unassembled WGS sequence"/>
</dbReference>
<gene>
    <name evidence="8" type="primary">rpsP</name>
    <name evidence="8" type="synonym">rps16</name>
    <name evidence="10" type="ORF">BV61_05965</name>
</gene>
<comment type="similarity">
    <text evidence="2">Belongs to the PhoH family.</text>
</comment>
<feature type="domain" description="PI-PLC Y-box" evidence="9">
    <location>
        <begin position="109"/>
        <end position="160"/>
    </location>
</feature>
<evidence type="ECO:0000256" key="2">
    <source>
        <dbReference type="ARBA" id="ARBA00010393"/>
    </source>
</evidence>
<dbReference type="PANTHER" id="PTHR30473">
    <property type="entry name" value="PROTEIN PHOH"/>
    <property type="match status" value="1"/>
</dbReference>